<evidence type="ECO:0000313" key="3">
    <source>
        <dbReference type="Proteomes" id="UP001314263"/>
    </source>
</evidence>
<gene>
    <name evidence="2" type="ORF">CVIRNUC_007572</name>
</gene>
<feature type="chain" id="PRO_5043460609" evidence="1">
    <location>
        <begin position="23"/>
        <end position="331"/>
    </location>
</feature>
<evidence type="ECO:0000313" key="2">
    <source>
        <dbReference type="EMBL" id="CAK0784368.1"/>
    </source>
</evidence>
<dbReference type="Proteomes" id="UP001314263">
    <property type="component" value="Unassembled WGS sequence"/>
</dbReference>
<dbReference type="AlphaFoldDB" id="A0AAV1IAH0"/>
<keyword evidence="1" id="KW-0732">Signal</keyword>
<dbReference type="EMBL" id="CAUYUE010000010">
    <property type="protein sequence ID" value="CAK0784368.1"/>
    <property type="molecule type" value="Genomic_DNA"/>
</dbReference>
<reference evidence="2 3" key="1">
    <citation type="submission" date="2023-10" db="EMBL/GenBank/DDBJ databases">
        <authorList>
            <person name="Maclean D."/>
            <person name="Macfadyen A."/>
        </authorList>
    </citation>
    <scope>NUCLEOTIDE SEQUENCE [LARGE SCALE GENOMIC DNA]</scope>
</reference>
<feature type="signal peptide" evidence="1">
    <location>
        <begin position="1"/>
        <end position="22"/>
    </location>
</feature>
<protein>
    <submittedName>
        <fullName evidence="2">Uncharacterized protein</fullName>
    </submittedName>
</protein>
<organism evidence="2 3">
    <name type="scientific">Coccomyxa viridis</name>
    <dbReference type="NCBI Taxonomy" id="1274662"/>
    <lineage>
        <taxon>Eukaryota</taxon>
        <taxon>Viridiplantae</taxon>
        <taxon>Chlorophyta</taxon>
        <taxon>core chlorophytes</taxon>
        <taxon>Trebouxiophyceae</taxon>
        <taxon>Trebouxiophyceae incertae sedis</taxon>
        <taxon>Coccomyxaceae</taxon>
        <taxon>Coccomyxa</taxon>
    </lineage>
</organism>
<sequence>MLRRRLVGLVTYLITILSPAVACTVYEFTDEGFSRNVLPMLHAYPLYTATNKAFYLYDSSWPFQCNRTGGWGDFFASGVDLLPAWTPEVARKRGADCVRVKAGDVDELLEKIHSVSAELDIVAVNKLWKLQPWVQQQVNTALKGFRALKGPTVAFHMRGGDLLADLSNNDAVQNKERATPLSMMERAREAFDGNIKGGTCLILGDDPGLMTEAARAARKALGCTIYRRSPSFRKAGYVQREFIQAPLKDRCQNTVQLLVDIHLMMHADYFVGSFDSQLPRLIETLRFALLRKNKRTFADASSRREDWYETLRKYWKEQGEAGLATPHAPAA</sequence>
<proteinExistence type="predicted"/>
<evidence type="ECO:0000256" key="1">
    <source>
        <dbReference type="SAM" id="SignalP"/>
    </source>
</evidence>
<keyword evidence="3" id="KW-1185">Reference proteome</keyword>
<comment type="caution">
    <text evidence="2">The sequence shown here is derived from an EMBL/GenBank/DDBJ whole genome shotgun (WGS) entry which is preliminary data.</text>
</comment>
<accession>A0AAV1IAH0</accession>
<name>A0AAV1IAH0_9CHLO</name>
<dbReference type="Gene3D" id="3.40.50.11350">
    <property type="match status" value="1"/>
</dbReference>